<dbReference type="OrthoDB" id="1371078at2"/>
<gene>
    <name evidence="1" type="ORF">D7Z26_17765</name>
</gene>
<reference evidence="1 2" key="1">
    <citation type="submission" date="2018-10" db="EMBL/GenBank/DDBJ databases">
        <title>Cohnella sp. M2MS4P-1, whole genome shotgun sequence.</title>
        <authorList>
            <person name="Tuo L."/>
        </authorList>
    </citation>
    <scope>NUCLEOTIDE SEQUENCE [LARGE SCALE GENOMIC DNA]</scope>
    <source>
        <strain evidence="1 2">M2MS4P-1</strain>
    </source>
</reference>
<dbReference type="InterPro" id="IPR022513">
    <property type="entry name" value="TOMM_pelo"/>
</dbReference>
<dbReference type="AlphaFoldDB" id="A0A494XU24"/>
<evidence type="ECO:0000313" key="1">
    <source>
        <dbReference type="EMBL" id="RKP51624.1"/>
    </source>
</evidence>
<evidence type="ECO:0000313" key="2">
    <source>
        <dbReference type="Proteomes" id="UP000282076"/>
    </source>
</evidence>
<comment type="caution">
    <text evidence="1">The sequence shown here is derived from an EMBL/GenBank/DDBJ whole genome shotgun (WGS) entry which is preliminary data.</text>
</comment>
<dbReference type="Proteomes" id="UP000282076">
    <property type="component" value="Unassembled WGS sequence"/>
</dbReference>
<protein>
    <submittedName>
        <fullName evidence="1">NHLP leader peptide family natural product</fullName>
    </submittedName>
</protein>
<name>A0A494XU24_9BACL</name>
<dbReference type="EMBL" id="RBZM01000007">
    <property type="protein sequence ID" value="RKP51624.1"/>
    <property type="molecule type" value="Genomic_DNA"/>
</dbReference>
<proteinExistence type="predicted"/>
<dbReference type="SUPFAM" id="SSF56209">
    <property type="entry name" value="Nitrile hydratase alpha chain"/>
    <property type="match status" value="1"/>
</dbReference>
<accession>A0A494XU24</accession>
<dbReference type="NCBIfam" id="TIGR03793">
    <property type="entry name" value="leader_NHLP"/>
    <property type="match status" value="1"/>
</dbReference>
<organism evidence="1 2">
    <name type="scientific">Cohnella endophytica</name>
    <dbReference type="NCBI Taxonomy" id="2419778"/>
    <lineage>
        <taxon>Bacteria</taxon>
        <taxon>Bacillati</taxon>
        <taxon>Bacillota</taxon>
        <taxon>Bacilli</taxon>
        <taxon>Bacillales</taxon>
        <taxon>Paenibacillaceae</taxon>
        <taxon>Cohnella</taxon>
    </lineage>
</organism>
<keyword evidence="2" id="KW-1185">Reference proteome</keyword>
<dbReference type="GO" id="GO:0046914">
    <property type="term" value="F:transition metal ion binding"/>
    <property type="evidence" value="ECO:0007669"/>
    <property type="project" value="InterPro"/>
</dbReference>
<dbReference type="GO" id="GO:0003824">
    <property type="term" value="F:catalytic activity"/>
    <property type="evidence" value="ECO:0007669"/>
    <property type="project" value="InterPro"/>
</dbReference>
<dbReference type="RefSeq" id="WP_120978323.1">
    <property type="nucleotide sequence ID" value="NZ_RBZM01000007.1"/>
</dbReference>
<sequence length="78" mass="8735">MSLESLKVQIIKKAWEDPAFKKSLLADPKKAIGEAFGVEIPEKIELKVVEETPTLFYLAIPPQPEEVEDGASNVQLIW</sequence>
<dbReference type="InterPro" id="IPR036648">
    <property type="entry name" value="CN_Hdrase_a/SCN_Hdrase_g_sf"/>
</dbReference>
<dbReference type="Gene3D" id="3.90.330.10">
    <property type="entry name" value="Nitrile hydratase alpha /Thiocyanate hydrolase gamma"/>
    <property type="match status" value="2"/>
</dbReference>